<dbReference type="PROSITE" id="PS51352">
    <property type="entry name" value="THIOREDOXIN_2"/>
    <property type="match status" value="1"/>
</dbReference>
<evidence type="ECO:0000256" key="3">
    <source>
        <dbReference type="SAM" id="SignalP"/>
    </source>
</evidence>
<evidence type="ECO:0000313" key="5">
    <source>
        <dbReference type="EMBL" id="MDQ0252882.1"/>
    </source>
</evidence>
<proteinExistence type="inferred from homology"/>
<keyword evidence="2" id="KW-0186">Copper</keyword>
<evidence type="ECO:0000313" key="6">
    <source>
        <dbReference type="Proteomes" id="UP001230005"/>
    </source>
</evidence>
<dbReference type="PANTHER" id="PTHR12151">
    <property type="entry name" value="ELECTRON TRANSPORT PROTIN SCO1/SENC FAMILY MEMBER"/>
    <property type="match status" value="1"/>
</dbReference>
<dbReference type="PROSITE" id="PS51257">
    <property type="entry name" value="PROKAR_LIPOPROTEIN"/>
    <property type="match status" value="1"/>
</dbReference>
<evidence type="ECO:0000259" key="4">
    <source>
        <dbReference type="PROSITE" id="PS51352"/>
    </source>
</evidence>
<feature type="signal peptide" evidence="3">
    <location>
        <begin position="1"/>
        <end position="25"/>
    </location>
</feature>
<dbReference type="RefSeq" id="WP_307320816.1">
    <property type="nucleotide sequence ID" value="NZ_JAUSUG010000001.1"/>
</dbReference>
<sequence>MKKHFILSTLLVLAVGLAGCSFLYSEPEQNSDSIIDLTEVEREEDYQWRMPAFTAVNQKGETVTNTDLEGEMTLVKTIFTRCPTVCMVMTPNMVQVQEAMDNEGIEGVNIVSFTVDPEFDTPERLEDYAYSYGAQLTNWQFLTGYDESFLTDNLAPALFTAFVPIDNDIAHPTRFFLFNEQGEVIRLYNGEADFDLEALITDLKKLQN</sequence>
<keyword evidence="6" id="KW-1185">Reference proteome</keyword>
<dbReference type="Gene3D" id="3.40.30.10">
    <property type="entry name" value="Glutaredoxin"/>
    <property type="match status" value="1"/>
</dbReference>
<feature type="chain" id="PRO_5046313831" evidence="3">
    <location>
        <begin position="26"/>
        <end position="208"/>
    </location>
</feature>
<keyword evidence="3" id="KW-0732">Signal</keyword>
<organism evidence="5 6">
    <name type="scientific">Evansella vedderi</name>
    <dbReference type="NCBI Taxonomy" id="38282"/>
    <lineage>
        <taxon>Bacteria</taxon>
        <taxon>Bacillati</taxon>
        <taxon>Bacillota</taxon>
        <taxon>Bacilli</taxon>
        <taxon>Bacillales</taxon>
        <taxon>Bacillaceae</taxon>
        <taxon>Evansella</taxon>
    </lineage>
</organism>
<comment type="caution">
    <text evidence="5">The sequence shown here is derived from an EMBL/GenBank/DDBJ whole genome shotgun (WGS) entry which is preliminary data.</text>
</comment>
<evidence type="ECO:0000256" key="2">
    <source>
        <dbReference type="ARBA" id="ARBA00023008"/>
    </source>
</evidence>
<protein>
    <submittedName>
        <fullName evidence="5">Protein SCO1/2</fullName>
    </submittedName>
</protein>
<comment type="similarity">
    <text evidence="1">Belongs to the SCO1/2 family.</text>
</comment>
<dbReference type="EMBL" id="JAUSUG010000001">
    <property type="protein sequence ID" value="MDQ0252882.1"/>
    <property type="molecule type" value="Genomic_DNA"/>
</dbReference>
<dbReference type="InterPro" id="IPR036249">
    <property type="entry name" value="Thioredoxin-like_sf"/>
</dbReference>
<dbReference type="SUPFAM" id="SSF52833">
    <property type="entry name" value="Thioredoxin-like"/>
    <property type="match status" value="1"/>
</dbReference>
<evidence type="ECO:0000256" key="1">
    <source>
        <dbReference type="ARBA" id="ARBA00010996"/>
    </source>
</evidence>
<dbReference type="Pfam" id="PF02630">
    <property type="entry name" value="SCO1-SenC"/>
    <property type="match status" value="1"/>
</dbReference>
<name>A0ABT9ZQ83_9BACI</name>
<accession>A0ABT9ZQ83</accession>
<feature type="domain" description="Thioredoxin" evidence="4">
    <location>
        <begin position="44"/>
        <end position="208"/>
    </location>
</feature>
<dbReference type="Proteomes" id="UP001230005">
    <property type="component" value="Unassembled WGS sequence"/>
</dbReference>
<dbReference type="CDD" id="cd02968">
    <property type="entry name" value="SCO"/>
    <property type="match status" value="1"/>
</dbReference>
<reference evidence="5 6" key="1">
    <citation type="submission" date="2023-07" db="EMBL/GenBank/DDBJ databases">
        <title>Genomic Encyclopedia of Type Strains, Phase IV (KMG-IV): sequencing the most valuable type-strain genomes for metagenomic binning, comparative biology and taxonomic classification.</title>
        <authorList>
            <person name="Goeker M."/>
        </authorList>
    </citation>
    <scope>NUCLEOTIDE SEQUENCE [LARGE SCALE GENOMIC DNA]</scope>
    <source>
        <strain evidence="5 6">DSM 9768</strain>
    </source>
</reference>
<dbReference type="PANTHER" id="PTHR12151:SF25">
    <property type="entry name" value="LINALOOL DEHYDRATASE_ISOMERASE DOMAIN-CONTAINING PROTEIN"/>
    <property type="match status" value="1"/>
</dbReference>
<gene>
    <name evidence="5" type="ORF">J2S74_000254</name>
</gene>
<dbReference type="InterPro" id="IPR003782">
    <property type="entry name" value="SCO1/SenC"/>
</dbReference>
<dbReference type="InterPro" id="IPR013766">
    <property type="entry name" value="Thioredoxin_domain"/>
</dbReference>